<reference evidence="2" key="1">
    <citation type="submission" date="2015-06" db="EMBL/GenBank/DDBJ databases">
        <title>Comparative genomics of Burkholderia leaf nodule symbionts.</title>
        <authorList>
            <person name="Carlier A."/>
            <person name="Eberl L."/>
            <person name="Pinto-Carbo M."/>
        </authorList>
    </citation>
    <scope>NUCLEOTIDE SEQUENCE [LARGE SCALE GENOMIC DNA]</scope>
    <source>
        <strain evidence="2">UZHbot4</strain>
    </source>
</reference>
<name>A0A0L0MBY0_9BURK</name>
<evidence type="ECO:0000313" key="2">
    <source>
        <dbReference type="Proteomes" id="UP000036959"/>
    </source>
</evidence>
<evidence type="ECO:0000313" key="1">
    <source>
        <dbReference type="EMBL" id="KND59765.1"/>
    </source>
</evidence>
<dbReference type="PATRIC" id="fig|242163.4.peg.416"/>
<accession>A0A0L0MBY0</accession>
<keyword evidence="2" id="KW-1185">Reference proteome</keyword>
<dbReference type="EMBL" id="LFJJ01000102">
    <property type="protein sequence ID" value="KND59765.1"/>
    <property type="molecule type" value="Genomic_DNA"/>
</dbReference>
<protein>
    <recommendedName>
        <fullName evidence="3">Cytotoxic translational repressor of toxin-antitoxin stability system</fullName>
    </recommendedName>
</protein>
<comment type="caution">
    <text evidence="1">The sequence shown here is derived from an EMBL/GenBank/DDBJ whole genome shotgun (WGS) entry which is preliminary data.</text>
</comment>
<dbReference type="Proteomes" id="UP000036959">
    <property type="component" value="Unassembled WGS sequence"/>
</dbReference>
<dbReference type="InterPro" id="IPR009387">
    <property type="entry name" value="HigB-2"/>
</dbReference>
<organism evidence="1 2">
    <name type="scientific">Candidatus Burkholderia verschuerenii</name>
    <dbReference type="NCBI Taxonomy" id="242163"/>
    <lineage>
        <taxon>Bacteria</taxon>
        <taxon>Pseudomonadati</taxon>
        <taxon>Pseudomonadota</taxon>
        <taxon>Betaproteobacteria</taxon>
        <taxon>Burkholderiales</taxon>
        <taxon>Burkholderiaceae</taxon>
        <taxon>Burkholderia</taxon>
    </lineage>
</organism>
<proteinExistence type="predicted"/>
<dbReference type="AlphaFoldDB" id="A0A0L0MBY0"/>
<evidence type="ECO:0008006" key="3">
    <source>
        <dbReference type="Google" id="ProtNLM"/>
    </source>
</evidence>
<gene>
    <name evidence="1" type="ORF">BVER_04762c</name>
</gene>
<dbReference type="PIRSF" id="PIRSF039032">
    <property type="entry name" value="HigB-2"/>
    <property type="match status" value="1"/>
</dbReference>
<sequence length="109" mass="12384">MPYNEAMYTIIETESFVRFAAQIWQDDEREEFIAWLANNPLAGVVVPGTGGLRKVRWSASGRGKRGGARVIYYNLLDDGKIWLLIAYTKAKFDKLPTTFLNQLREAING</sequence>